<feature type="transmembrane region" description="Helical" evidence="1">
    <location>
        <begin position="50"/>
        <end position="75"/>
    </location>
</feature>
<evidence type="ECO:0000313" key="2">
    <source>
        <dbReference type="EMBL" id="PAA64911.1"/>
    </source>
</evidence>
<name>A0A267ETS9_9PLAT</name>
<protein>
    <submittedName>
        <fullName evidence="2">Uncharacterized protein</fullName>
    </submittedName>
</protein>
<feature type="transmembrane region" description="Helical" evidence="1">
    <location>
        <begin position="127"/>
        <end position="147"/>
    </location>
</feature>
<organism evidence="2 4">
    <name type="scientific">Macrostomum lignano</name>
    <dbReference type="NCBI Taxonomy" id="282301"/>
    <lineage>
        <taxon>Eukaryota</taxon>
        <taxon>Metazoa</taxon>
        <taxon>Spiralia</taxon>
        <taxon>Lophotrochozoa</taxon>
        <taxon>Platyhelminthes</taxon>
        <taxon>Rhabditophora</taxon>
        <taxon>Macrostomorpha</taxon>
        <taxon>Macrostomida</taxon>
        <taxon>Macrostomidae</taxon>
        <taxon>Macrostomum</taxon>
    </lineage>
</organism>
<reference evidence="2 4" key="1">
    <citation type="submission" date="2017-06" db="EMBL/GenBank/DDBJ databases">
        <title>A platform for efficient transgenesis in Macrostomum lignano, a flatworm model organism for stem cell research.</title>
        <authorList>
            <person name="Berezikov E."/>
        </authorList>
    </citation>
    <scope>NUCLEOTIDE SEQUENCE [LARGE SCALE GENOMIC DNA]</scope>
    <source>
        <strain evidence="2">DV1</strain>
        <tissue evidence="2">Whole organism</tissue>
    </source>
</reference>
<accession>A0A267ETS9</accession>
<evidence type="ECO:0000256" key="1">
    <source>
        <dbReference type="SAM" id="Phobius"/>
    </source>
</evidence>
<keyword evidence="1" id="KW-0812">Transmembrane</keyword>
<dbReference type="AlphaFoldDB" id="A0A267ETS9"/>
<sequence length="183" mass="20471">MSNTKQGVNLDFVFGPDLEQTTATTSTSGPGIASTHARNKSSAYEQSDSAYGLSCVCIVICSIVTFNMAAASLLLENLVINQRATYMFFVSNDEMLRQLPSNRVIIEFIMFESLVAAWALLMQYKAMVLLSAFTCGTSYYLAYSNMYAMEHLMHNDMQWISLLIKPLLCLRLCCTLTHWLGKL</sequence>
<feature type="transmembrane region" description="Helical" evidence="1">
    <location>
        <begin position="159"/>
        <end position="180"/>
    </location>
</feature>
<evidence type="ECO:0000313" key="3">
    <source>
        <dbReference type="EMBL" id="PAA73756.1"/>
    </source>
</evidence>
<evidence type="ECO:0000313" key="4">
    <source>
        <dbReference type="Proteomes" id="UP000215902"/>
    </source>
</evidence>
<comment type="caution">
    <text evidence="2">The sequence shown here is derived from an EMBL/GenBank/DDBJ whole genome shotgun (WGS) entry which is preliminary data.</text>
</comment>
<feature type="transmembrane region" description="Helical" evidence="1">
    <location>
        <begin position="104"/>
        <end position="121"/>
    </location>
</feature>
<keyword evidence="1" id="KW-1133">Transmembrane helix</keyword>
<dbReference type="Proteomes" id="UP000215902">
    <property type="component" value="Unassembled WGS sequence"/>
</dbReference>
<keyword evidence="1" id="KW-0472">Membrane</keyword>
<dbReference type="EMBL" id="NIVC01001700">
    <property type="protein sequence ID" value="PAA64911.1"/>
    <property type="molecule type" value="Genomic_DNA"/>
</dbReference>
<dbReference type="EMBL" id="NIVC01000995">
    <property type="protein sequence ID" value="PAA73756.1"/>
    <property type="molecule type" value="Genomic_DNA"/>
</dbReference>
<keyword evidence="4" id="KW-1185">Reference proteome</keyword>
<gene>
    <name evidence="2" type="ORF">BOX15_Mlig022580g1</name>
    <name evidence="3" type="ORF">BOX15_Mlig022580g3</name>
</gene>
<proteinExistence type="predicted"/>